<proteinExistence type="inferred from homology"/>
<reference evidence="2" key="2">
    <citation type="submission" date="2015-07" db="EMBL/GenBank/DDBJ databases">
        <title>Plasmids, circular viruses and viroids from rat gut.</title>
        <authorList>
            <person name="Jorgensen T.J."/>
            <person name="Hansen M.A."/>
            <person name="Xu Z."/>
            <person name="Tabak M.A."/>
            <person name="Sorensen S.J."/>
            <person name="Hansen L.H."/>
        </authorList>
    </citation>
    <scope>NUCLEOTIDE SEQUENCE</scope>
    <source>
        <plasmid evidence="2">pRGRH0581</plasmid>
    </source>
</reference>
<sequence length="364" mass="39186">MESGRNSYVERNRIRDFGIVPGRLETGKRNKITDVPGVKVGHCTVKTEENHTGITVIVPGADNAFAQKYTAAAYVHNGFGKSAGLVQVEELGTLETPIALTNTLNVGKVWDAMVDIVVEQCEQDGLEPMSINPVVGECNDSRINQIQKRVVGADEVRQAFASASEEFEEGDVGAGAGTICYGLKGGIGSASRVIRIGEKEYTIGVLVQSNFGATEDFVLNGESVGAKILDWKQEKDDMAASEEDKGSIMSILATDLPLTSRQLRRILRRTGVGIARTGGYTGHGSGEVMIGFTTANRIPSGAEEELLQIQAIPEHVINRAFLAAAEAEQEAILNSMTAAERTRGQAGELYYSLSEYLEDQDSKQ</sequence>
<geneLocation type="plasmid" evidence="2">
    <name>pRGRH0581</name>
</geneLocation>
<reference evidence="2" key="1">
    <citation type="submission" date="2015-06" db="EMBL/GenBank/DDBJ databases">
        <authorList>
            <person name="Joergensen T."/>
        </authorList>
    </citation>
    <scope>NUCLEOTIDE SEQUENCE</scope>
    <source>
        <plasmid evidence="2">pRGRH0581</plasmid>
    </source>
</reference>
<organism evidence="2">
    <name type="scientific">uncultured prokaryote</name>
    <dbReference type="NCBI Taxonomy" id="198431"/>
    <lineage>
        <taxon>unclassified sequences</taxon>
        <taxon>environmental samples</taxon>
    </lineage>
</organism>
<dbReference type="PANTHER" id="PTHR36512">
    <property type="entry name" value="D-AMINOPEPTIDASE"/>
    <property type="match status" value="1"/>
</dbReference>
<name>A0A0H5Q010_9ZZZZ</name>
<dbReference type="InterPro" id="IPR005321">
    <property type="entry name" value="Peptidase_S58_DmpA"/>
</dbReference>
<dbReference type="GO" id="GO:0004177">
    <property type="term" value="F:aminopeptidase activity"/>
    <property type="evidence" value="ECO:0007669"/>
    <property type="project" value="TreeGrafter"/>
</dbReference>
<dbReference type="EMBL" id="LN853212">
    <property type="protein sequence ID" value="CRY95286.1"/>
    <property type="molecule type" value="Genomic_DNA"/>
</dbReference>
<evidence type="ECO:0000313" key="2">
    <source>
        <dbReference type="EMBL" id="CRY95286.1"/>
    </source>
</evidence>
<evidence type="ECO:0008006" key="3">
    <source>
        <dbReference type="Google" id="ProtNLM"/>
    </source>
</evidence>
<dbReference type="AlphaFoldDB" id="A0A0H5Q010"/>
<dbReference type="Gene3D" id="3.60.70.12">
    <property type="entry name" value="L-amino peptidase D-ALA esterase/amidase"/>
    <property type="match status" value="1"/>
</dbReference>
<keyword evidence="2" id="KW-0614">Plasmid</keyword>
<dbReference type="Pfam" id="PF03576">
    <property type="entry name" value="Peptidase_S58"/>
    <property type="match status" value="1"/>
</dbReference>
<protein>
    <recommendedName>
        <fullName evidence="3">D-aminopeptidase</fullName>
    </recommendedName>
</protein>
<dbReference type="PANTHER" id="PTHR36512:SF3">
    <property type="entry name" value="BLR5678 PROTEIN"/>
    <property type="match status" value="1"/>
</dbReference>
<comment type="similarity">
    <text evidence="1">Belongs to the peptidase S58 family.</text>
</comment>
<dbReference type="InterPro" id="IPR016117">
    <property type="entry name" value="ArgJ-like_dom_sf"/>
</dbReference>
<dbReference type="SUPFAM" id="SSF56266">
    <property type="entry name" value="DmpA/ArgJ-like"/>
    <property type="match status" value="1"/>
</dbReference>
<evidence type="ECO:0000256" key="1">
    <source>
        <dbReference type="ARBA" id="ARBA00007068"/>
    </source>
</evidence>
<accession>A0A0H5Q010</accession>